<accession>A0A644WT91</accession>
<comment type="caution">
    <text evidence="2">The sequence shown here is derived from an EMBL/GenBank/DDBJ whole genome shotgun (WGS) entry which is preliminary data.</text>
</comment>
<gene>
    <name evidence="2" type="ORF">SDC9_53386</name>
</gene>
<organism evidence="2">
    <name type="scientific">bioreactor metagenome</name>
    <dbReference type="NCBI Taxonomy" id="1076179"/>
    <lineage>
        <taxon>unclassified sequences</taxon>
        <taxon>metagenomes</taxon>
        <taxon>ecological metagenomes</taxon>
    </lineage>
</organism>
<evidence type="ECO:0000259" key="1">
    <source>
        <dbReference type="Pfam" id="PF18962"/>
    </source>
</evidence>
<name>A0A644WT91_9ZZZZ</name>
<sequence length="931" mass="103512">MKKLILIFLLMAGYAAYAQSYFTQASGIQIGKVNCFLKLSNNNILIGSDNGLFCYSQGNVTAVLPASIHGVSDMAADNSGFIWLATLNVGLVKMNSSGTSILQAWNPANSVIPYELKHLETDAANGIWVGSDQALWLMNGTQFTGYSFSSGSILPGIKDILNYGGQTFFLMKDSICIFNGSAFTSLNHGGFAFLSATGSGEIFSSDDNMMYKYNGTLFICDSTLSENNFLREGQLSKHNVFDVLKFGNEYYIFSSDYVLITANSTPAQIYFPSTGFYMPGMKWYAVFSDYPQLFIGFSDGFLITNHHYFATLENEYQYLDLYRMRAPVLANGSLFNFTPIPDHPVFEAPKGTGKSPMYIAMPWMAGLDQNNQLHLAAQRYTQIGHDFFPGTLKVNSPDPSGNPDHARVWKVSRQEIEYHASHWNQSGYATPEAILSWPGNGNSLYDEAPVLAPFADINQNGYYEPSQGEYPIIRGEQAIYFIYNDAAAPHTESGGEPLGIEVHGMAYVMRDTSSITGINNTDNTIFLHYTIINRSQNDYHQMKLAMYSDIDIGYPYDDYAGCDTLIDSYFIYNEAGSDSAGTYCPYAYSDVLPAMGVTFLSHKMQSFVSYNNMGMLPGYYTDPAVNTDYWNVMNGLFKDGTPMTYGGSGYGGTIQVKYMFPGSPDDPTQWSDMSAGNLPHDRRGVGVVQFDSLGAGQSVCLDFAYVYDDEVNGTDNTINVALLKKRIGEIRTFFFDQQLECLYYEHNFMQTQTGSYVDTLMAFVDTCVIDPYTPVDAAWISGLFSVGNTVYVDWVVVQQGDTFYFDNVPYALQNSGNQLFVLVLRCMFDGRGSQTHYIYLNASSEATPEQQAPITEWMVYPNPAAEYITVVIPDIQIPEVLQIINVNGQVVDSYEVASSSISIPVAWLASGIYLMHAVRSNESLRFFIQKN</sequence>
<evidence type="ECO:0000313" key="2">
    <source>
        <dbReference type="EMBL" id="MPM07080.1"/>
    </source>
</evidence>
<proteinExistence type="predicted"/>
<reference evidence="2" key="1">
    <citation type="submission" date="2019-08" db="EMBL/GenBank/DDBJ databases">
        <authorList>
            <person name="Kucharzyk K."/>
            <person name="Murdoch R.W."/>
            <person name="Higgins S."/>
            <person name="Loffler F."/>
        </authorList>
    </citation>
    <scope>NUCLEOTIDE SEQUENCE</scope>
</reference>
<dbReference type="AlphaFoldDB" id="A0A644WT91"/>
<dbReference type="NCBIfam" id="TIGR04183">
    <property type="entry name" value="Por_Secre_tail"/>
    <property type="match status" value="1"/>
</dbReference>
<dbReference type="EMBL" id="VSSQ01001298">
    <property type="protein sequence ID" value="MPM07080.1"/>
    <property type="molecule type" value="Genomic_DNA"/>
</dbReference>
<dbReference type="InterPro" id="IPR026444">
    <property type="entry name" value="Secre_tail"/>
</dbReference>
<dbReference type="InterPro" id="IPR015943">
    <property type="entry name" value="WD40/YVTN_repeat-like_dom_sf"/>
</dbReference>
<dbReference type="Pfam" id="PF18962">
    <property type="entry name" value="Por_Secre_tail"/>
    <property type="match status" value="1"/>
</dbReference>
<protein>
    <recommendedName>
        <fullName evidence="1">Secretion system C-terminal sorting domain-containing protein</fullName>
    </recommendedName>
</protein>
<dbReference type="Gene3D" id="2.130.10.10">
    <property type="entry name" value="YVTN repeat-like/Quinoprotein amine dehydrogenase"/>
    <property type="match status" value="1"/>
</dbReference>
<feature type="domain" description="Secretion system C-terminal sorting" evidence="1">
    <location>
        <begin position="859"/>
        <end position="922"/>
    </location>
</feature>